<sequence length="1079" mass="120657">MKRPFSSPEPGSIPSWPYRSELPQSTSNMIQTHDMGPYNANALGQQQHHQQQQHQAVGEDAFLLYHNDNSGMHQIVQPQSLDMANAQANTWSPELNRGRTDEYQYESDAHPAKRLRGRTYGQPSGRQPQMPAHSAQVQTFGQGLRPPGAYGGGNNFAGDYFPSGEVDAASSLAFPNPRAVADASPPQPRLHQTFEGYSQPRGPGYYAVDSPGTGHAEYSGSAANPGSKPTSTPPGVRAQQISAPAQDYDVTESDKKRLRAKAKALEGKQCAIRRKYKRTREPNYESDPEKVYLAFEDFKRLFEVDLKDFGRSNARNVFQFQYDRHGQLLGQDFESNQIREFVHRKIEEAEASKKASGGDGIKDFKMWIQSSPCQVKDRLKAHDNTCRWSQCKAERRTVASGWFRVAFDEFPYYTSHGDKFHLDPLKPCLVLHLCCFEQVFQRPEMRKFHEQEYLVGETRKAFGKEVTNIVSLVKEKKGAMNVIKEWADASDDDDRVDKIIDMIRQFRKSFYDTAVSYDEIEREYGRSHLLSLSCLLNLWHADMHPAYVNGSAKGTRSKARRLRNKGVQPGAETTFDFCLGSLNVFARRLDARTRWKSTAEGRLTQARKREEAKTRVLDKVSKELEAKEKRKETAVVEVEDAKEAVQRAIADYREAKKKHPRLAEELEKAESSAGSDDAAPETTTSADVGGRRGRRRKNPVQKAESALEDARNRLESAQEGLKKLDREISSLQTRREGDEEPPPDAADPSTSYKAKKRRLHDPSDDEKQPAKRVRVGRHPSTSTASSDRNRERTTRRRSSGGSSVFVTKVCSAVATKAGGDSAAVKAEEPEKSIQDVAPFLGAHANQHPGVTGQHDVFFDNFDLQAYGTATSYTWDALCGPGDPNASTPSNFLEDQVDASGQMLPPAAPATPQQQRPQQETSEHNDDGNTCRAEQALPEASRKRGRQEGSDDRPEASRKRRRQESQGCDEDDGRREGLDDSPEASRKRRRQESQGCDEDDGRRAGSDDRPEASRKRRRQESHGCDEGDGSSSTAKRARVADAQQTPDAASAPPDAGESRRTKRRADDDVSGEPSVKRMRQ</sequence>
<dbReference type="HOGENOM" id="CLU_286382_0_0_1"/>
<keyword evidence="3" id="KW-1185">Reference proteome</keyword>
<dbReference type="Proteomes" id="UP000030816">
    <property type="component" value="Unassembled WGS sequence"/>
</dbReference>
<feature type="region of interest" description="Disordered" evidence="1">
    <location>
        <begin position="656"/>
        <end position="802"/>
    </location>
</feature>
<feature type="compositionally biased region" description="Basic and acidic residues" evidence="1">
    <location>
        <begin position="939"/>
        <end position="956"/>
    </location>
</feature>
<feature type="compositionally biased region" description="Polar residues" evidence="1">
    <location>
        <begin position="22"/>
        <end position="31"/>
    </location>
</feature>
<comment type="caution">
    <text evidence="2">The sequence shown here is derived from an EMBL/GenBank/DDBJ whole genome shotgun (WGS) entry which is preliminary data.</text>
</comment>
<dbReference type="STRING" id="1081103.A0A0B2WUE0"/>
<feature type="compositionally biased region" description="Basic and acidic residues" evidence="1">
    <location>
        <begin position="1055"/>
        <end position="1066"/>
    </location>
</feature>
<feature type="compositionally biased region" description="Basic and acidic residues" evidence="1">
    <location>
        <begin position="999"/>
        <end position="1012"/>
    </location>
</feature>
<evidence type="ECO:0000256" key="1">
    <source>
        <dbReference type="SAM" id="MobiDB-lite"/>
    </source>
</evidence>
<feature type="compositionally biased region" description="Low complexity" evidence="1">
    <location>
        <begin position="909"/>
        <end position="918"/>
    </location>
</feature>
<feature type="compositionally biased region" description="Basic and acidic residues" evidence="1">
    <location>
        <begin position="708"/>
        <end position="737"/>
    </location>
</feature>
<accession>A0A0B2WUE0</accession>
<feature type="compositionally biased region" description="Basic and acidic residues" evidence="1">
    <location>
        <begin position="661"/>
        <end position="670"/>
    </location>
</feature>
<feature type="region of interest" description="Disordered" evidence="1">
    <location>
        <begin position="900"/>
        <end position="1079"/>
    </location>
</feature>
<dbReference type="AlphaFoldDB" id="A0A0B2WUE0"/>
<reference evidence="2 3" key="1">
    <citation type="journal article" date="2014" name="Proc. Natl. Acad. Sci. U.S.A.">
        <title>Trajectory and genomic determinants of fungal-pathogen speciation and host adaptation.</title>
        <authorList>
            <person name="Hu X."/>
            <person name="Xiao G."/>
            <person name="Zheng P."/>
            <person name="Shang Y."/>
            <person name="Su Y."/>
            <person name="Zhang X."/>
            <person name="Liu X."/>
            <person name="Zhan S."/>
            <person name="St Leger R.J."/>
            <person name="Wang C."/>
        </authorList>
    </citation>
    <scope>NUCLEOTIDE SEQUENCE [LARGE SCALE GENOMIC DNA]</scope>
    <source>
        <strain evidence="2 3">ARSEF 1941</strain>
    </source>
</reference>
<gene>
    <name evidence="2" type="ORF">MAM_02544</name>
</gene>
<dbReference type="EMBL" id="AZHE01000004">
    <property type="protein sequence ID" value="KHN99691.1"/>
    <property type="molecule type" value="Genomic_DNA"/>
</dbReference>
<feature type="region of interest" description="Disordered" evidence="1">
    <location>
        <begin position="179"/>
        <end position="250"/>
    </location>
</feature>
<dbReference type="RefSeq" id="XP_040680757.1">
    <property type="nucleotide sequence ID" value="XM_040821343.1"/>
</dbReference>
<protein>
    <submittedName>
        <fullName evidence="2">Uncharacterized protein</fullName>
    </submittedName>
</protein>
<evidence type="ECO:0000313" key="3">
    <source>
        <dbReference type="Proteomes" id="UP000030816"/>
    </source>
</evidence>
<organism evidence="2 3">
    <name type="scientific">Metarhizium album (strain ARSEF 1941)</name>
    <dbReference type="NCBI Taxonomy" id="1081103"/>
    <lineage>
        <taxon>Eukaryota</taxon>
        <taxon>Fungi</taxon>
        <taxon>Dikarya</taxon>
        <taxon>Ascomycota</taxon>
        <taxon>Pezizomycotina</taxon>
        <taxon>Sordariomycetes</taxon>
        <taxon>Hypocreomycetidae</taxon>
        <taxon>Hypocreales</taxon>
        <taxon>Clavicipitaceae</taxon>
        <taxon>Metarhizium</taxon>
    </lineage>
</organism>
<name>A0A0B2WUE0_METAS</name>
<evidence type="ECO:0000313" key="2">
    <source>
        <dbReference type="EMBL" id="KHN99691.1"/>
    </source>
</evidence>
<feature type="compositionally biased region" description="Basic and acidic residues" evidence="1">
    <location>
        <begin position="760"/>
        <end position="769"/>
    </location>
</feature>
<feature type="region of interest" description="Disordered" evidence="1">
    <location>
        <begin position="1"/>
        <end position="36"/>
    </location>
</feature>
<dbReference type="GeneID" id="63736999"/>
<dbReference type="OrthoDB" id="4940292at2759"/>
<feature type="compositionally biased region" description="Polar residues" evidence="1">
    <location>
        <begin position="221"/>
        <end position="230"/>
    </location>
</feature>
<proteinExistence type="predicted"/>